<dbReference type="EMBL" id="LWQU01000036">
    <property type="protein sequence ID" value="OAN63802.1"/>
    <property type="molecule type" value="Genomic_DNA"/>
</dbReference>
<dbReference type="OrthoDB" id="9800503at2"/>
<accession>A0A178MZA7</accession>
<dbReference type="NCBIfam" id="TIGR01552">
    <property type="entry name" value="phd_fam"/>
    <property type="match status" value="1"/>
</dbReference>
<evidence type="ECO:0000313" key="4">
    <source>
        <dbReference type="Proteomes" id="UP000078543"/>
    </source>
</evidence>
<dbReference type="InterPro" id="IPR006442">
    <property type="entry name" value="Antitoxin_Phd/YefM"/>
</dbReference>
<dbReference type="Gene3D" id="3.40.1620.10">
    <property type="entry name" value="YefM-like domain"/>
    <property type="match status" value="1"/>
</dbReference>
<comment type="similarity">
    <text evidence="1 2">Belongs to the phD/YefM antitoxin family.</text>
</comment>
<dbReference type="AlphaFoldDB" id="A0A178MZA7"/>
<dbReference type="STRING" id="1437059.A6A05_19075"/>
<keyword evidence="4" id="KW-1185">Reference proteome</keyword>
<dbReference type="Pfam" id="PF02604">
    <property type="entry name" value="PhdYeFM_antitox"/>
    <property type="match status" value="1"/>
</dbReference>
<reference evidence="3 4" key="1">
    <citation type="submission" date="2016-04" db="EMBL/GenBank/DDBJ databases">
        <title>Draft genome sequence of freshwater magnetotactic bacteria Magnetospirillum marisnigri SP-1 and Magnetospirillum moscoviense BB-1.</title>
        <authorList>
            <person name="Koziaeva V."/>
            <person name="Dziuba M.V."/>
            <person name="Ivanov T.M."/>
            <person name="Kuznetsov B."/>
            <person name="Grouzdev D.S."/>
        </authorList>
    </citation>
    <scope>NUCLEOTIDE SEQUENCE [LARGE SCALE GENOMIC DNA]</scope>
    <source>
        <strain evidence="3 4">BB-1</strain>
    </source>
</reference>
<organism evidence="3 4">
    <name type="scientific">Magnetospirillum moscoviense</name>
    <dbReference type="NCBI Taxonomy" id="1437059"/>
    <lineage>
        <taxon>Bacteria</taxon>
        <taxon>Pseudomonadati</taxon>
        <taxon>Pseudomonadota</taxon>
        <taxon>Alphaproteobacteria</taxon>
        <taxon>Rhodospirillales</taxon>
        <taxon>Rhodospirillaceae</taxon>
        <taxon>Magnetospirillum</taxon>
    </lineage>
</organism>
<comment type="caution">
    <text evidence="3">The sequence shown here is derived from an EMBL/GenBank/DDBJ whole genome shotgun (WGS) entry which is preliminary data.</text>
</comment>
<dbReference type="Proteomes" id="UP000078543">
    <property type="component" value="Unassembled WGS sequence"/>
</dbReference>
<protein>
    <recommendedName>
        <fullName evidence="2">Antitoxin</fullName>
    </recommendedName>
</protein>
<comment type="function">
    <text evidence="2">Antitoxin component of a type II toxin-antitoxin (TA) system.</text>
</comment>
<evidence type="ECO:0000256" key="2">
    <source>
        <dbReference type="RuleBase" id="RU362080"/>
    </source>
</evidence>
<dbReference type="SUPFAM" id="SSF143120">
    <property type="entry name" value="YefM-like"/>
    <property type="match status" value="1"/>
</dbReference>
<evidence type="ECO:0000256" key="1">
    <source>
        <dbReference type="ARBA" id="ARBA00009981"/>
    </source>
</evidence>
<dbReference type="InterPro" id="IPR036165">
    <property type="entry name" value="YefM-like_sf"/>
</dbReference>
<name>A0A178MZA7_9PROT</name>
<dbReference type="RefSeq" id="WP_068497029.1">
    <property type="nucleotide sequence ID" value="NZ_LWQU01000036.1"/>
</dbReference>
<evidence type="ECO:0000313" key="3">
    <source>
        <dbReference type="EMBL" id="OAN63802.1"/>
    </source>
</evidence>
<gene>
    <name evidence="3" type="ORF">A6A05_19075</name>
</gene>
<sequence length="78" mass="8581">MRTIPAADANREFSKLLRDVSEGETIVITSRGKPVARISPVGEADLPGRDSARAALLMRLREQPAIGTTWTRDELYEG</sequence>
<proteinExistence type="inferred from homology"/>